<dbReference type="Proteomes" id="UP001347796">
    <property type="component" value="Unassembled WGS sequence"/>
</dbReference>
<keyword evidence="16" id="KW-1015">Disulfide bond</keyword>
<keyword evidence="10" id="KW-0325">Glycoprotein</keyword>
<evidence type="ECO:0000256" key="8">
    <source>
        <dbReference type="ARBA" id="ARBA00022801"/>
    </source>
</evidence>
<keyword evidence="6" id="KW-1003">Cell membrane</keyword>
<sequence>MLYYKQLKVLFLLIILKSCFFAICVAKIGFSTKTPYEFIHPPQKNVIEDDWYNAHTDQYTCGAVHVSAVIRHGARNPGESDSKRIANIHMRIKDNIKDGDKFKLLKDWTNQFPVNNNKNLNDAGENEQHHLGQRTARRLKSLFLEEDMSAVQFMVSSAKRTEDSALAFYEGINEEIPSEAPEEFDSEVNDENLRFHTMCQKYINSVENNSTALKEYKVFGSSDLINQVLEKVIAKLGVEKNVLEPADLKTMFVICGSEMAVFKFSPWCDLFDDEDNEIMQYWSDLKKYYKNGPAYRITWEQSCPLVAELFTIMDDVIAVIERTEEDKDTEGYLLGNMMFGHAETLGPLYAALGLFNDTVPLTSKNYHEQKNRLFRTSEILPFSANIMFVLYECEENEELLNDEEEEDDNPDDDYRIQLFVNEQPMLIPGCKNLLCPYTDVREWYSDISDDCHFEYLCDPHKKMHNEL</sequence>
<dbReference type="InterPro" id="IPR029033">
    <property type="entry name" value="His_PPase_superfam"/>
</dbReference>
<feature type="disulfide bond" evidence="16">
    <location>
        <begin position="61"/>
        <end position="393"/>
    </location>
</feature>
<comment type="catalytic activity">
    <reaction evidence="12">
        <text>1D-myo-inositol 1,2,5,6-tetrakisphosphate + H2O = 1D-myo-inositol 1,2,6-trisphosphate + phosphate</text>
        <dbReference type="Rhea" id="RHEA:77119"/>
        <dbReference type="ChEBI" id="CHEBI:15377"/>
        <dbReference type="ChEBI" id="CHEBI:43474"/>
        <dbReference type="ChEBI" id="CHEBI:195535"/>
        <dbReference type="ChEBI" id="CHEBI:195537"/>
        <dbReference type="EC" id="3.1.3.62"/>
    </reaction>
    <physiologicalReaction direction="left-to-right" evidence="12">
        <dbReference type="Rhea" id="RHEA:77120"/>
    </physiologicalReaction>
</comment>
<dbReference type="InterPro" id="IPR000560">
    <property type="entry name" value="His_Pase_clade-2"/>
</dbReference>
<evidence type="ECO:0000256" key="5">
    <source>
        <dbReference type="ARBA" id="ARBA00018097"/>
    </source>
</evidence>
<evidence type="ECO:0000256" key="4">
    <source>
        <dbReference type="ARBA" id="ARBA00013040"/>
    </source>
</evidence>
<evidence type="ECO:0000256" key="14">
    <source>
        <dbReference type="ARBA" id="ARBA00043691"/>
    </source>
</evidence>
<dbReference type="SUPFAM" id="SSF53254">
    <property type="entry name" value="Phosphoglycerate mutase-like"/>
    <property type="match status" value="1"/>
</dbReference>
<gene>
    <name evidence="17" type="ORF">SNE40_019149</name>
</gene>
<name>A0AAN8J9I1_PATCE</name>
<dbReference type="AlphaFoldDB" id="A0AAN8J9I1"/>
<dbReference type="PANTHER" id="PTHR20963:SF8">
    <property type="entry name" value="MULTIPLE INOSITOL POLYPHOSPHATE PHOSPHATASE 1"/>
    <property type="match status" value="1"/>
</dbReference>
<keyword evidence="18" id="KW-1185">Reference proteome</keyword>
<comment type="catalytic activity">
    <reaction evidence="15">
        <text>(2R)-2,3-bisphosphoglycerate + H2O = (2R)-2-phosphoglycerate + phosphate</text>
        <dbReference type="Rhea" id="RHEA:27381"/>
        <dbReference type="ChEBI" id="CHEBI:15377"/>
        <dbReference type="ChEBI" id="CHEBI:43474"/>
        <dbReference type="ChEBI" id="CHEBI:58248"/>
        <dbReference type="ChEBI" id="CHEBI:58289"/>
        <dbReference type="EC" id="3.1.3.80"/>
    </reaction>
    <physiologicalReaction direction="left-to-right" evidence="15">
        <dbReference type="Rhea" id="RHEA:27382"/>
    </physiologicalReaction>
</comment>
<evidence type="ECO:0000256" key="12">
    <source>
        <dbReference type="ARBA" id="ARBA00043668"/>
    </source>
</evidence>
<dbReference type="EMBL" id="JAZGQO010000014">
    <property type="protein sequence ID" value="KAK6170854.1"/>
    <property type="molecule type" value="Genomic_DNA"/>
</dbReference>
<evidence type="ECO:0000256" key="9">
    <source>
        <dbReference type="ARBA" id="ARBA00023136"/>
    </source>
</evidence>
<dbReference type="PIRSF" id="PIRSF000894">
    <property type="entry name" value="Acid_phosphatase"/>
    <property type="match status" value="1"/>
</dbReference>
<keyword evidence="9" id="KW-0472">Membrane</keyword>
<comment type="similarity">
    <text evidence="2">Belongs to the histidine acid phosphatase family. MINPP1 subfamily.</text>
</comment>
<evidence type="ECO:0000256" key="1">
    <source>
        <dbReference type="ARBA" id="ARBA00004236"/>
    </source>
</evidence>
<dbReference type="GO" id="GO:0052745">
    <property type="term" value="F:inositol phosphate phosphatase activity"/>
    <property type="evidence" value="ECO:0007669"/>
    <property type="project" value="TreeGrafter"/>
</dbReference>
<keyword evidence="8" id="KW-0378">Hydrolase</keyword>
<evidence type="ECO:0000313" key="18">
    <source>
        <dbReference type="Proteomes" id="UP001347796"/>
    </source>
</evidence>
<evidence type="ECO:0000256" key="15">
    <source>
        <dbReference type="ARBA" id="ARBA00043832"/>
    </source>
</evidence>
<comment type="subcellular location">
    <subcellularLocation>
        <location evidence="1">Cell membrane</location>
    </subcellularLocation>
</comment>
<dbReference type="EC" id="3.1.3.80" evidence="3"/>
<dbReference type="CDD" id="cd07061">
    <property type="entry name" value="HP_HAP_like"/>
    <property type="match status" value="1"/>
</dbReference>
<comment type="caution">
    <text evidence="17">The sequence shown here is derived from an EMBL/GenBank/DDBJ whole genome shotgun (WGS) entry which is preliminary data.</text>
</comment>
<dbReference type="Pfam" id="PF00328">
    <property type="entry name" value="His_Phos_2"/>
    <property type="match status" value="1"/>
</dbReference>
<evidence type="ECO:0000256" key="10">
    <source>
        <dbReference type="ARBA" id="ARBA00023180"/>
    </source>
</evidence>
<dbReference type="GO" id="GO:0034417">
    <property type="term" value="F:bisphosphoglycerate 3-phosphatase activity"/>
    <property type="evidence" value="ECO:0007669"/>
    <property type="project" value="UniProtKB-EC"/>
</dbReference>
<organism evidence="17 18">
    <name type="scientific">Patella caerulea</name>
    <name type="common">Rayed Mediterranean limpet</name>
    <dbReference type="NCBI Taxonomy" id="87958"/>
    <lineage>
        <taxon>Eukaryota</taxon>
        <taxon>Metazoa</taxon>
        <taxon>Spiralia</taxon>
        <taxon>Lophotrochozoa</taxon>
        <taxon>Mollusca</taxon>
        <taxon>Gastropoda</taxon>
        <taxon>Patellogastropoda</taxon>
        <taxon>Patelloidea</taxon>
        <taxon>Patellidae</taxon>
        <taxon>Patella</taxon>
    </lineage>
</organism>
<evidence type="ECO:0000256" key="3">
    <source>
        <dbReference type="ARBA" id="ARBA00012976"/>
    </source>
</evidence>
<dbReference type="InterPro" id="IPR016274">
    <property type="entry name" value="Histidine_acid_Pase_euk"/>
</dbReference>
<accession>A0AAN8J9I1</accession>
<comment type="catalytic activity">
    <reaction evidence="13">
        <text>1D-myo-inositol 1,2,4,5,6-pentakisphosphate + H2O = 1D-myo-inositol 1,2,5,6-tetrakisphosphate + phosphate</text>
        <dbReference type="Rhea" id="RHEA:77115"/>
        <dbReference type="ChEBI" id="CHEBI:15377"/>
        <dbReference type="ChEBI" id="CHEBI:43474"/>
        <dbReference type="ChEBI" id="CHEBI:57798"/>
        <dbReference type="ChEBI" id="CHEBI:195535"/>
        <dbReference type="EC" id="3.1.3.62"/>
    </reaction>
    <physiologicalReaction direction="left-to-right" evidence="13">
        <dbReference type="Rhea" id="RHEA:77116"/>
    </physiologicalReaction>
</comment>
<keyword evidence="7" id="KW-0732">Signal</keyword>
<protein>
    <recommendedName>
        <fullName evidence="5">Multiple inositol polyphosphate phosphatase 1</fullName>
        <ecNumber evidence="4">3.1.3.62</ecNumber>
        <ecNumber evidence="3">3.1.3.80</ecNumber>
    </recommendedName>
    <alternativeName>
        <fullName evidence="11">2,3-bisphosphoglycerate 3-phosphatase</fullName>
    </alternativeName>
</protein>
<evidence type="ECO:0000256" key="7">
    <source>
        <dbReference type="ARBA" id="ARBA00022729"/>
    </source>
</evidence>
<dbReference type="Gene3D" id="3.40.50.1240">
    <property type="entry name" value="Phosphoglycerate mutase-like"/>
    <property type="match status" value="1"/>
</dbReference>
<evidence type="ECO:0000256" key="6">
    <source>
        <dbReference type="ARBA" id="ARBA00022475"/>
    </source>
</evidence>
<proteinExistence type="inferred from homology"/>
<reference evidence="17 18" key="1">
    <citation type="submission" date="2024-01" db="EMBL/GenBank/DDBJ databases">
        <title>The genome of the rayed Mediterranean limpet Patella caerulea (Linnaeus, 1758).</title>
        <authorList>
            <person name="Anh-Thu Weber A."/>
            <person name="Halstead-Nussloch G."/>
        </authorList>
    </citation>
    <scope>NUCLEOTIDE SEQUENCE [LARGE SCALE GENOMIC DNA]</scope>
    <source>
        <strain evidence="17">AATW-2023a</strain>
        <tissue evidence="17">Whole specimen</tissue>
    </source>
</reference>
<feature type="disulfide bond" evidence="16">
    <location>
        <begin position="255"/>
        <end position="268"/>
    </location>
</feature>
<evidence type="ECO:0000256" key="13">
    <source>
        <dbReference type="ARBA" id="ARBA00043671"/>
    </source>
</evidence>
<dbReference type="EC" id="3.1.3.62" evidence="4"/>
<evidence type="ECO:0000256" key="2">
    <source>
        <dbReference type="ARBA" id="ARBA00008422"/>
    </source>
</evidence>
<dbReference type="GO" id="GO:0005886">
    <property type="term" value="C:plasma membrane"/>
    <property type="evidence" value="ECO:0007669"/>
    <property type="project" value="UniProtKB-SubCell"/>
</dbReference>
<evidence type="ECO:0000256" key="16">
    <source>
        <dbReference type="PIRSR" id="PIRSR000894-2"/>
    </source>
</evidence>
<dbReference type="GO" id="GO:0003993">
    <property type="term" value="F:acid phosphatase activity"/>
    <property type="evidence" value="ECO:0007669"/>
    <property type="project" value="TreeGrafter"/>
</dbReference>
<evidence type="ECO:0000313" key="17">
    <source>
        <dbReference type="EMBL" id="KAK6170854.1"/>
    </source>
</evidence>
<evidence type="ECO:0000256" key="11">
    <source>
        <dbReference type="ARBA" id="ARBA00031642"/>
    </source>
</evidence>
<dbReference type="PANTHER" id="PTHR20963">
    <property type="entry name" value="MULTIPLE INOSITOL POLYPHOSPHATE PHOSPHATASE-RELATED"/>
    <property type="match status" value="1"/>
</dbReference>
<comment type="catalytic activity">
    <reaction evidence="14">
        <text>1D-myo-inositol hexakisphosphate + H2O = 1D-myo-inositol 1,2,4,5,6-pentakisphosphate + phosphate</text>
        <dbReference type="Rhea" id="RHEA:16989"/>
        <dbReference type="ChEBI" id="CHEBI:15377"/>
        <dbReference type="ChEBI" id="CHEBI:43474"/>
        <dbReference type="ChEBI" id="CHEBI:57798"/>
        <dbReference type="ChEBI" id="CHEBI:58130"/>
        <dbReference type="EC" id="3.1.3.62"/>
    </reaction>
    <physiologicalReaction direction="left-to-right" evidence="14">
        <dbReference type="Rhea" id="RHEA:16990"/>
    </physiologicalReaction>
</comment>
<dbReference type="FunFam" id="3.40.50.1240:FF:000014">
    <property type="entry name" value="Multiple inositol polyphosphate phosphatase 1"/>
    <property type="match status" value="1"/>
</dbReference>